<evidence type="ECO:0000256" key="8">
    <source>
        <dbReference type="ARBA" id="ARBA00023136"/>
    </source>
</evidence>
<dbReference type="NCBIfam" id="TIGR00932">
    <property type="entry name" value="2a37"/>
    <property type="match status" value="1"/>
</dbReference>
<sequence>MHFPLLQDILVLLGFSVIVVFILQRFHLPSILGFLITGIIIGPYGLSLINAVDEVEVISEIGVILLLFAIGMELSLKQLASMRKTVFIGGLLQVGLSVIVATLIYIFFGFAWNEAVFTGFLFSLSSTAIVLKILQDRNEISAPHGRNALGILIFQDIIVVPMMLVTPIMAGQTTDVWMAVLSLLLKSGLVVVITYISARYLVPRIMYLIARSESKELFLLTTITICFAVTFLTSEAGLSLALGAFLAGLIISESEYSHQATSTILPFRELFSSFFFISIGMLLNLGFFIENAGMVLLLVLIVFFIKGTIAALAVALLKYPPRTVLLTGLALFQIGEFAFILSKVGIEYGLLTPEMNQYFLSVSIVTMLLTPFVIHYSEKISSVLHIPQLQKKWGGEVASKSNTTEGNNSKELKNHLVIIGYGINGTNVAKAARFAKIPYVIIELNATIVKRERAKGEPIFFGDAVQQHILDSVQLKKARVVVVAISDPKATKQIVSNIRNISQSVYLIVRTRYLKEIDDILSIGADEVIPEEFETSIEIFSRVLDNYLVPKDVLERLINSIRSDNYKMLQPQSRPPKAIIPTQIPDFKIMSVRLLADSGNVVGKTIAEANIREKYGVNILAISRKGQMISFIKPNEKLIQNDVVFISGGQEGIDCFYNAVR</sequence>
<feature type="transmembrane region" description="Helical" evidence="9">
    <location>
        <begin position="323"/>
        <end position="346"/>
    </location>
</feature>
<dbReference type="GO" id="GO:0016020">
    <property type="term" value="C:membrane"/>
    <property type="evidence" value="ECO:0007669"/>
    <property type="project" value="UniProtKB-SubCell"/>
</dbReference>
<dbReference type="AlphaFoldDB" id="A0A3B0U226"/>
<evidence type="ECO:0000313" key="12">
    <source>
        <dbReference type="EMBL" id="VAW13446.1"/>
    </source>
</evidence>
<dbReference type="InterPro" id="IPR006153">
    <property type="entry name" value="Cation/H_exchanger_TM"/>
</dbReference>
<dbReference type="Pfam" id="PF00999">
    <property type="entry name" value="Na_H_Exchanger"/>
    <property type="match status" value="1"/>
</dbReference>
<evidence type="ECO:0000256" key="9">
    <source>
        <dbReference type="SAM" id="Phobius"/>
    </source>
</evidence>
<feature type="transmembrane region" description="Helical" evidence="9">
    <location>
        <begin position="6"/>
        <end position="23"/>
    </location>
</feature>
<evidence type="ECO:0000256" key="1">
    <source>
        <dbReference type="ARBA" id="ARBA00004141"/>
    </source>
</evidence>
<keyword evidence="3" id="KW-0813">Transport</keyword>
<reference evidence="12" key="1">
    <citation type="submission" date="2018-06" db="EMBL/GenBank/DDBJ databases">
        <authorList>
            <person name="Zhirakovskaya E."/>
        </authorList>
    </citation>
    <scope>NUCLEOTIDE SEQUENCE</scope>
</reference>
<evidence type="ECO:0000259" key="11">
    <source>
        <dbReference type="PROSITE" id="PS51202"/>
    </source>
</evidence>
<dbReference type="PROSITE" id="PS51202">
    <property type="entry name" value="RCK_C"/>
    <property type="match status" value="1"/>
</dbReference>
<dbReference type="GO" id="GO:0006813">
    <property type="term" value="P:potassium ion transport"/>
    <property type="evidence" value="ECO:0007669"/>
    <property type="project" value="InterPro"/>
</dbReference>
<accession>A0A3B0U226</accession>
<evidence type="ECO:0000256" key="7">
    <source>
        <dbReference type="ARBA" id="ARBA00023065"/>
    </source>
</evidence>
<dbReference type="EMBL" id="UOEP01000023">
    <property type="protein sequence ID" value="VAW13446.1"/>
    <property type="molecule type" value="Genomic_DNA"/>
</dbReference>
<feature type="transmembrane region" description="Helical" evidence="9">
    <location>
        <begin position="116"/>
        <end position="135"/>
    </location>
</feature>
<dbReference type="Gene3D" id="3.40.50.720">
    <property type="entry name" value="NAD(P)-binding Rossmann-like Domain"/>
    <property type="match status" value="1"/>
</dbReference>
<feature type="transmembrane region" description="Helical" evidence="9">
    <location>
        <begin position="217"/>
        <end position="250"/>
    </location>
</feature>
<gene>
    <name evidence="12" type="ORF">MNBD_BACTEROID01-33</name>
</gene>
<keyword evidence="7" id="KW-0406">Ion transport</keyword>
<dbReference type="SUPFAM" id="SSF51735">
    <property type="entry name" value="NAD(P)-binding Rossmann-fold domains"/>
    <property type="match status" value="1"/>
</dbReference>
<feature type="transmembrane region" description="Helical" evidence="9">
    <location>
        <begin position="57"/>
        <end position="74"/>
    </location>
</feature>
<keyword evidence="6 9" id="KW-1133">Transmembrane helix</keyword>
<dbReference type="SUPFAM" id="SSF116726">
    <property type="entry name" value="TrkA C-terminal domain-like"/>
    <property type="match status" value="1"/>
</dbReference>
<proteinExistence type="inferred from homology"/>
<dbReference type="Pfam" id="PF02080">
    <property type="entry name" value="TrkA_C"/>
    <property type="match status" value="1"/>
</dbReference>
<organism evidence="12">
    <name type="scientific">hydrothermal vent metagenome</name>
    <dbReference type="NCBI Taxonomy" id="652676"/>
    <lineage>
        <taxon>unclassified sequences</taxon>
        <taxon>metagenomes</taxon>
        <taxon>ecological metagenomes</taxon>
    </lineage>
</organism>
<evidence type="ECO:0000256" key="4">
    <source>
        <dbReference type="ARBA" id="ARBA00022449"/>
    </source>
</evidence>
<feature type="domain" description="RCK N-terminal" evidence="10">
    <location>
        <begin position="413"/>
        <end position="530"/>
    </location>
</feature>
<dbReference type="PROSITE" id="PS51201">
    <property type="entry name" value="RCK_N"/>
    <property type="match status" value="1"/>
</dbReference>
<dbReference type="InterPro" id="IPR036721">
    <property type="entry name" value="RCK_C_sf"/>
</dbReference>
<evidence type="ECO:0000256" key="6">
    <source>
        <dbReference type="ARBA" id="ARBA00022989"/>
    </source>
</evidence>
<evidence type="ECO:0000259" key="10">
    <source>
        <dbReference type="PROSITE" id="PS51201"/>
    </source>
</evidence>
<dbReference type="GO" id="GO:0008324">
    <property type="term" value="F:monoatomic cation transmembrane transporter activity"/>
    <property type="evidence" value="ECO:0007669"/>
    <property type="project" value="InterPro"/>
</dbReference>
<dbReference type="Pfam" id="PF02254">
    <property type="entry name" value="TrkA_N"/>
    <property type="match status" value="1"/>
</dbReference>
<feature type="transmembrane region" description="Helical" evidence="9">
    <location>
        <begin position="358"/>
        <end position="377"/>
    </location>
</feature>
<dbReference type="Gene3D" id="1.20.1530.20">
    <property type="match status" value="1"/>
</dbReference>
<dbReference type="GO" id="GO:0015297">
    <property type="term" value="F:antiporter activity"/>
    <property type="evidence" value="ECO:0007669"/>
    <property type="project" value="UniProtKB-KW"/>
</dbReference>
<dbReference type="InterPro" id="IPR006037">
    <property type="entry name" value="RCK_C"/>
</dbReference>
<evidence type="ECO:0000256" key="2">
    <source>
        <dbReference type="ARBA" id="ARBA00005551"/>
    </source>
</evidence>
<comment type="similarity">
    <text evidence="2">Belongs to the monovalent cation:proton antiporter 2 (CPA2) transporter (TC 2.A.37) family.</text>
</comment>
<dbReference type="GO" id="GO:1902600">
    <property type="term" value="P:proton transmembrane transport"/>
    <property type="evidence" value="ECO:0007669"/>
    <property type="project" value="InterPro"/>
</dbReference>
<feature type="transmembrane region" description="Helical" evidence="9">
    <location>
        <begin position="296"/>
        <end position="317"/>
    </location>
</feature>
<keyword evidence="4" id="KW-0050">Antiport</keyword>
<name>A0A3B0U226_9ZZZZ</name>
<dbReference type="InterPro" id="IPR036291">
    <property type="entry name" value="NAD(P)-bd_dom_sf"/>
</dbReference>
<feature type="domain" description="RCK C-terminal" evidence="11">
    <location>
        <begin position="577"/>
        <end position="661"/>
    </location>
</feature>
<evidence type="ECO:0000256" key="3">
    <source>
        <dbReference type="ARBA" id="ARBA00022448"/>
    </source>
</evidence>
<comment type="subcellular location">
    <subcellularLocation>
        <location evidence="1">Membrane</location>
        <topology evidence="1">Multi-pass membrane protein</topology>
    </subcellularLocation>
</comment>
<feature type="transmembrane region" description="Helical" evidence="9">
    <location>
        <begin position="30"/>
        <end position="51"/>
    </location>
</feature>
<feature type="transmembrane region" description="Helical" evidence="9">
    <location>
        <begin position="270"/>
        <end position="289"/>
    </location>
</feature>
<dbReference type="PANTHER" id="PTHR42751:SF3">
    <property type="entry name" value="SODIUM_GLUTAMATE SYMPORTER"/>
    <property type="match status" value="1"/>
</dbReference>
<feature type="transmembrane region" description="Helical" evidence="9">
    <location>
        <begin position="147"/>
        <end position="170"/>
    </location>
</feature>
<dbReference type="InterPro" id="IPR004771">
    <property type="entry name" value="K/H_exchanger"/>
</dbReference>
<dbReference type="PANTHER" id="PTHR42751">
    <property type="entry name" value="SODIUM/HYDROGEN EXCHANGER FAMILY/TRKA DOMAIN PROTEIN"/>
    <property type="match status" value="1"/>
</dbReference>
<dbReference type="Gene3D" id="3.30.70.1450">
    <property type="entry name" value="Regulator of K+ conductance, C-terminal domain"/>
    <property type="match status" value="1"/>
</dbReference>
<protein>
    <submittedName>
        <fullName evidence="12">Inner membrane protein, KefB/KefC family</fullName>
    </submittedName>
</protein>
<feature type="transmembrane region" description="Helical" evidence="9">
    <location>
        <begin position="176"/>
        <end position="196"/>
    </location>
</feature>
<feature type="transmembrane region" description="Helical" evidence="9">
    <location>
        <begin position="86"/>
        <end position="110"/>
    </location>
</feature>
<keyword evidence="8 9" id="KW-0472">Membrane</keyword>
<dbReference type="InterPro" id="IPR038770">
    <property type="entry name" value="Na+/solute_symporter_sf"/>
</dbReference>
<evidence type="ECO:0000256" key="5">
    <source>
        <dbReference type="ARBA" id="ARBA00022692"/>
    </source>
</evidence>
<keyword evidence="5 9" id="KW-0812">Transmembrane</keyword>
<dbReference type="InterPro" id="IPR003148">
    <property type="entry name" value="RCK_N"/>
</dbReference>